<gene>
    <name evidence="3" type="ORF">BCR42DRAFT_495437</name>
</gene>
<evidence type="ECO:0000256" key="1">
    <source>
        <dbReference type="SAM" id="MobiDB-lite"/>
    </source>
</evidence>
<dbReference type="Pfam" id="PF07534">
    <property type="entry name" value="TLD"/>
    <property type="match status" value="1"/>
</dbReference>
<comment type="caution">
    <text evidence="3">The sequence shown here is derived from an EMBL/GenBank/DDBJ whole genome shotgun (WGS) entry which is preliminary data.</text>
</comment>
<feature type="region of interest" description="Disordered" evidence="1">
    <location>
        <begin position="513"/>
        <end position="532"/>
    </location>
</feature>
<protein>
    <submittedName>
        <fullName evidence="3">TLD-domain-containing protein</fullName>
    </submittedName>
</protein>
<organism evidence="3 4">
    <name type="scientific">Absidia repens</name>
    <dbReference type="NCBI Taxonomy" id="90262"/>
    <lineage>
        <taxon>Eukaryota</taxon>
        <taxon>Fungi</taxon>
        <taxon>Fungi incertae sedis</taxon>
        <taxon>Mucoromycota</taxon>
        <taxon>Mucoromycotina</taxon>
        <taxon>Mucoromycetes</taxon>
        <taxon>Mucorales</taxon>
        <taxon>Cunninghamellaceae</taxon>
        <taxon>Absidia</taxon>
    </lineage>
</organism>
<dbReference type="EMBL" id="MCGE01000031">
    <property type="protein sequence ID" value="ORZ08327.1"/>
    <property type="molecule type" value="Genomic_DNA"/>
</dbReference>
<dbReference type="OrthoDB" id="289228at2759"/>
<dbReference type="SMART" id="SM00584">
    <property type="entry name" value="TLDc"/>
    <property type="match status" value="1"/>
</dbReference>
<dbReference type="PANTHER" id="PTHR23354:SF108">
    <property type="entry name" value="RE10231P"/>
    <property type="match status" value="1"/>
</dbReference>
<evidence type="ECO:0000313" key="4">
    <source>
        <dbReference type="Proteomes" id="UP000193560"/>
    </source>
</evidence>
<feature type="domain" description="TLDc" evidence="2">
    <location>
        <begin position="371"/>
        <end position="601"/>
    </location>
</feature>
<feature type="compositionally biased region" description="Basic and acidic residues" evidence="1">
    <location>
        <begin position="168"/>
        <end position="177"/>
    </location>
</feature>
<keyword evidence="4" id="KW-1185">Reference proteome</keyword>
<proteinExistence type="predicted"/>
<dbReference type="Proteomes" id="UP000193560">
    <property type="component" value="Unassembled WGS sequence"/>
</dbReference>
<dbReference type="PROSITE" id="PS51886">
    <property type="entry name" value="TLDC"/>
    <property type="match status" value="1"/>
</dbReference>
<dbReference type="STRING" id="90262.A0A1X2I317"/>
<feature type="compositionally biased region" description="Polar residues" evidence="1">
    <location>
        <begin position="1"/>
        <end position="24"/>
    </location>
</feature>
<sequence>MGQSHSTSTAKTQSNASADTSQCDVPSLKRKKSIQQVKQKLTRSELLALHQTFQQLKSVSPDHVDFIEPKRFLEHLHLPSTLEPAGVLLFKSFSRLGAYPNCNLSSAPIHLSWNSFLTAFAVLTGKLDDPQHDTTVFETTFFDSLAIPLRASTTTTTTTSTTTTTGEDEQHNTRDTVDTFPNQLDDTSSHKGYTLADLGIRFDDEDEITSPVNSGDITPAATSQDTLKMLKTDLKELFILAIWIVHAEHAEQQNSKPDIDAIRHLADTLTNTIYVMDEHSTTKDSNDDDDCISHYAFCLWKSRNAPYLFKTIQSFIYTRFAMAVPKKSLATTGDEDEGDDDGDTTGDDTSSLRTIDLVLSQDIAPLPVDTDILNTNCCALLSWCLPPMYLTTKHWTRLYSGTKDGFSMNRFENHVFKYPGPTLLVMQIQVTHNNNNNSSSSSSSGKHHHTDDIGKMMMLVSVVNEPWKQGRNYWGTDQCFLAELSPRFELFKPTGRNQHYVYYHSHVGLAFGGTTSHQPPTPQPQQTHPSTGEMTADACMLFLDNTLQTGRYHQEMYPALPTFEKSQQHRSACSSSSSSNSSNSSFDYGFDIVNLEVFGLGNEKLTLAQKKAWDFEYQDANRRAGVQIRQQDGQIDKEILRLAGIIQGDQHYYDSNQPPQRRQDEQ</sequence>
<feature type="region of interest" description="Disordered" evidence="1">
    <location>
        <begin position="153"/>
        <end position="183"/>
    </location>
</feature>
<feature type="region of interest" description="Disordered" evidence="1">
    <location>
        <begin position="1"/>
        <end position="25"/>
    </location>
</feature>
<dbReference type="InterPro" id="IPR006571">
    <property type="entry name" value="TLDc_dom"/>
</dbReference>
<dbReference type="PANTHER" id="PTHR23354">
    <property type="entry name" value="NUCLEOLAR PROTEIN 7/ESTROGEN RECEPTOR COACTIVATOR-RELATED"/>
    <property type="match status" value="1"/>
</dbReference>
<feature type="compositionally biased region" description="Low complexity" evidence="1">
    <location>
        <begin position="514"/>
        <end position="531"/>
    </location>
</feature>
<feature type="region of interest" description="Disordered" evidence="1">
    <location>
        <begin position="330"/>
        <end position="349"/>
    </location>
</feature>
<dbReference type="AlphaFoldDB" id="A0A1X2I317"/>
<accession>A0A1X2I317</accession>
<reference evidence="3 4" key="1">
    <citation type="submission" date="2016-07" db="EMBL/GenBank/DDBJ databases">
        <title>Pervasive Adenine N6-methylation of Active Genes in Fungi.</title>
        <authorList>
            <consortium name="DOE Joint Genome Institute"/>
            <person name="Mondo S.J."/>
            <person name="Dannebaum R.O."/>
            <person name="Kuo R.C."/>
            <person name="Labutti K."/>
            <person name="Haridas S."/>
            <person name="Kuo A."/>
            <person name="Salamov A."/>
            <person name="Ahrendt S.R."/>
            <person name="Lipzen A."/>
            <person name="Sullivan W."/>
            <person name="Andreopoulos W.B."/>
            <person name="Clum A."/>
            <person name="Lindquist E."/>
            <person name="Daum C."/>
            <person name="Ramamoorthy G.K."/>
            <person name="Gryganskyi A."/>
            <person name="Culley D."/>
            <person name="Magnuson J.K."/>
            <person name="James T.Y."/>
            <person name="O'Malley M.A."/>
            <person name="Stajich J.E."/>
            <person name="Spatafora J.W."/>
            <person name="Visel A."/>
            <person name="Grigoriev I.V."/>
        </authorList>
    </citation>
    <scope>NUCLEOTIDE SEQUENCE [LARGE SCALE GENOMIC DNA]</scope>
    <source>
        <strain evidence="3 4">NRRL 1336</strain>
    </source>
</reference>
<evidence type="ECO:0000259" key="2">
    <source>
        <dbReference type="PROSITE" id="PS51886"/>
    </source>
</evidence>
<name>A0A1X2I317_9FUNG</name>
<feature type="compositionally biased region" description="Acidic residues" evidence="1">
    <location>
        <begin position="333"/>
        <end position="346"/>
    </location>
</feature>
<feature type="compositionally biased region" description="Low complexity" evidence="1">
    <location>
        <begin position="153"/>
        <end position="165"/>
    </location>
</feature>
<evidence type="ECO:0000313" key="3">
    <source>
        <dbReference type="EMBL" id="ORZ08327.1"/>
    </source>
</evidence>